<feature type="region of interest" description="Disordered" evidence="1">
    <location>
        <begin position="34"/>
        <end position="109"/>
    </location>
</feature>
<comment type="caution">
    <text evidence="2">The sequence shown here is derived from an EMBL/GenBank/DDBJ whole genome shotgun (WGS) entry which is preliminary data.</text>
</comment>
<dbReference type="Proteomes" id="UP001476282">
    <property type="component" value="Unassembled WGS sequence"/>
</dbReference>
<feature type="region of interest" description="Disordered" evidence="1">
    <location>
        <begin position="121"/>
        <end position="169"/>
    </location>
</feature>
<organism evidence="2 3">
    <name type="scientific">Haloferula sargassicola</name>
    <dbReference type="NCBI Taxonomy" id="490096"/>
    <lineage>
        <taxon>Bacteria</taxon>
        <taxon>Pseudomonadati</taxon>
        <taxon>Verrucomicrobiota</taxon>
        <taxon>Verrucomicrobiia</taxon>
        <taxon>Verrucomicrobiales</taxon>
        <taxon>Verrucomicrobiaceae</taxon>
        <taxon>Haloferula</taxon>
    </lineage>
</organism>
<keyword evidence="3" id="KW-1185">Reference proteome</keyword>
<reference evidence="2 3" key="1">
    <citation type="submission" date="2024-02" db="EMBL/GenBank/DDBJ databases">
        <title>Haloferula sargassicola NBRC 104335.</title>
        <authorList>
            <person name="Ichikawa N."/>
            <person name="Katano-Makiyama Y."/>
            <person name="Hidaka K."/>
        </authorList>
    </citation>
    <scope>NUCLEOTIDE SEQUENCE [LARGE SCALE GENOMIC DNA]</scope>
    <source>
        <strain evidence="2 3">NBRC 104335</strain>
    </source>
</reference>
<feature type="region of interest" description="Disordered" evidence="1">
    <location>
        <begin position="1"/>
        <end position="20"/>
    </location>
</feature>
<proteinExistence type="predicted"/>
<evidence type="ECO:0000313" key="3">
    <source>
        <dbReference type="Proteomes" id="UP001476282"/>
    </source>
</evidence>
<name>A0ABP9UMR0_9BACT</name>
<feature type="compositionally biased region" description="Pro residues" evidence="1">
    <location>
        <begin position="140"/>
        <end position="152"/>
    </location>
</feature>
<sequence length="199" mass="20841">MQPHGGGGHRPPGRALAARPLGNLLRVHAAAWGRRASTAGQGSCSAPAGKLAPRPPKPSLPNTPTGSHHASVWPPCPAVNARRPFPKPSLPHTPSGSHHPSVWPPCPAVDARRPLPEAIASQHTKRLPPRLRLATLPGGQCPPPPFPKPSLPNTPSGSHHASVWPPCPAVDARRPPSPFELRRNFIESPAAPIGASMPP</sequence>
<evidence type="ECO:0000313" key="2">
    <source>
        <dbReference type="EMBL" id="GAA5482697.1"/>
    </source>
</evidence>
<accession>A0ABP9UMR0</accession>
<feature type="compositionally biased region" description="Gly residues" evidence="1">
    <location>
        <begin position="1"/>
        <end position="10"/>
    </location>
</feature>
<gene>
    <name evidence="2" type="ORF">Hsar01_01920</name>
</gene>
<feature type="compositionally biased region" description="Low complexity" evidence="1">
    <location>
        <begin position="130"/>
        <end position="139"/>
    </location>
</feature>
<evidence type="ECO:0000256" key="1">
    <source>
        <dbReference type="SAM" id="MobiDB-lite"/>
    </source>
</evidence>
<protein>
    <submittedName>
        <fullName evidence="2">Uncharacterized protein</fullName>
    </submittedName>
</protein>
<dbReference type="EMBL" id="BAABRI010000009">
    <property type="protein sequence ID" value="GAA5482697.1"/>
    <property type="molecule type" value="Genomic_DNA"/>
</dbReference>